<protein>
    <submittedName>
        <fullName evidence="1">Uncharacterized protein</fullName>
    </submittedName>
</protein>
<dbReference type="RefSeq" id="WP_012271305.1">
    <property type="nucleotide sequence ID" value="NC_010322.1"/>
</dbReference>
<sequence length="174" mass="19500">MAISITSVEIAVRKMEFLKELYRTRITDGDGKIIEGVKSQASFAAFEYPELLLHRISLNNLKATADVALDGGFLAMDSLRKEIHSQLTAPKEVSPIPRSDSKAELLKGKSHLEQQIRILRENNMKLTYMIREVLDRYRTVAFAPPDSIRARYATDASEIHSMLAGLGIIALDLQ</sequence>
<evidence type="ECO:0000313" key="1">
    <source>
        <dbReference type="EMBL" id="ABY97542.1"/>
    </source>
</evidence>
<proteinExistence type="predicted"/>
<accession>B0KGC1</accession>
<gene>
    <name evidence="1" type="ordered locus">PputGB1_1639</name>
</gene>
<dbReference type="EMBL" id="CP000926">
    <property type="protein sequence ID" value="ABY97542.1"/>
    <property type="molecule type" value="Genomic_DNA"/>
</dbReference>
<dbReference type="HOGENOM" id="CLU_1538763_0_0_6"/>
<name>B0KGC1_PSEPG</name>
<reference evidence="1 2" key="1">
    <citation type="submission" date="2008-01" db="EMBL/GenBank/DDBJ databases">
        <title>Complete sequence of Pseudomonas putida GB-1.</title>
        <authorList>
            <consortium name="US DOE Joint Genome Institute"/>
            <person name="Copeland A."/>
            <person name="Lucas S."/>
            <person name="Lapidus A."/>
            <person name="Barry K."/>
            <person name="Glavina del Rio T."/>
            <person name="Dalin E."/>
            <person name="Tice H."/>
            <person name="Pitluck S."/>
            <person name="Bruce D."/>
            <person name="Goodwin L."/>
            <person name="Chertkov O."/>
            <person name="Brettin T."/>
            <person name="Detter J.C."/>
            <person name="Han C."/>
            <person name="Kuske C.R."/>
            <person name="Schmutz J."/>
            <person name="Larimer F."/>
            <person name="Land M."/>
            <person name="Hauser L."/>
            <person name="Kyrpides N."/>
            <person name="Kim E."/>
            <person name="McCarthy J.K."/>
            <person name="Richardson P."/>
        </authorList>
    </citation>
    <scope>NUCLEOTIDE SEQUENCE [LARGE SCALE GENOMIC DNA]</scope>
    <source>
        <strain evidence="1 2">GB-1</strain>
    </source>
</reference>
<organism evidence="1 2">
    <name type="scientific">Pseudomonas putida (strain GB-1)</name>
    <dbReference type="NCBI Taxonomy" id="76869"/>
    <lineage>
        <taxon>Bacteria</taxon>
        <taxon>Pseudomonadati</taxon>
        <taxon>Pseudomonadota</taxon>
        <taxon>Gammaproteobacteria</taxon>
        <taxon>Pseudomonadales</taxon>
        <taxon>Pseudomonadaceae</taxon>
        <taxon>Pseudomonas</taxon>
    </lineage>
</organism>
<dbReference type="Proteomes" id="UP000002157">
    <property type="component" value="Chromosome"/>
</dbReference>
<dbReference type="KEGG" id="ppg:PputGB1_1639"/>
<dbReference type="AlphaFoldDB" id="B0KGC1"/>
<evidence type="ECO:0000313" key="2">
    <source>
        <dbReference type="Proteomes" id="UP000002157"/>
    </source>
</evidence>